<evidence type="ECO:0000313" key="1">
    <source>
        <dbReference type="EMBL" id="KAK3793847.1"/>
    </source>
</evidence>
<evidence type="ECO:0000313" key="2">
    <source>
        <dbReference type="Proteomes" id="UP001283361"/>
    </source>
</evidence>
<accession>A0AAE1E4L8</accession>
<gene>
    <name evidence="1" type="ORF">RRG08_033424</name>
</gene>
<reference evidence="1" key="1">
    <citation type="journal article" date="2023" name="G3 (Bethesda)">
        <title>A reference genome for the long-term kleptoplast-retaining sea slug Elysia crispata morphotype clarki.</title>
        <authorList>
            <person name="Eastman K.E."/>
            <person name="Pendleton A.L."/>
            <person name="Shaikh M.A."/>
            <person name="Suttiyut T."/>
            <person name="Ogas R."/>
            <person name="Tomko P."/>
            <person name="Gavelis G."/>
            <person name="Widhalm J.R."/>
            <person name="Wisecaver J.H."/>
        </authorList>
    </citation>
    <scope>NUCLEOTIDE SEQUENCE</scope>
    <source>
        <strain evidence="1">ECLA1</strain>
    </source>
</reference>
<name>A0AAE1E4L8_9GAST</name>
<proteinExistence type="predicted"/>
<organism evidence="1 2">
    <name type="scientific">Elysia crispata</name>
    <name type="common">lettuce slug</name>
    <dbReference type="NCBI Taxonomy" id="231223"/>
    <lineage>
        <taxon>Eukaryota</taxon>
        <taxon>Metazoa</taxon>
        <taxon>Spiralia</taxon>
        <taxon>Lophotrochozoa</taxon>
        <taxon>Mollusca</taxon>
        <taxon>Gastropoda</taxon>
        <taxon>Heterobranchia</taxon>
        <taxon>Euthyneura</taxon>
        <taxon>Panpulmonata</taxon>
        <taxon>Sacoglossa</taxon>
        <taxon>Placobranchoidea</taxon>
        <taxon>Plakobranchidae</taxon>
        <taxon>Elysia</taxon>
    </lineage>
</organism>
<dbReference type="AlphaFoldDB" id="A0AAE1E4L8"/>
<comment type="caution">
    <text evidence="1">The sequence shown here is derived from an EMBL/GenBank/DDBJ whole genome shotgun (WGS) entry which is preliminary data.</text>
</comment>
<dbReference type="EMBL" id="JAWDGP010001166">
    <property type="protein sequence ID" value="KAK3793847.1"/>
    <property type="molecule type" value="Genomic_DNA"/>
</dbReference>
<protein>
    <submittedName>
        <fullName evidence="1">Uncharacterized protein</fullName>
    </submittedName>
</protein>
<sequence length="226" mass="25674">MGRQWNILMRHGETVEHFDETWGDIEYQHDPGSIPLGDGSGSGQCTPRYRTAEFPTQIRGKHHTRPGRSRKLGRVSRERWGTMGSLRLTTGQPARVTDDLVRGFHFYLCLYGRLTTGQPARVTDDPVHGFHFYLCLYGRLTTGQPARVTDDPVHGFHFYLCLYGVCSRKIQFLLEVDHWSSSGPALTSIYELVFAHGTIHGVVMRVSPYQLYHAHTHASPRLLAQI</sequence>
<dbReference type="Proteomes" id="UP001283361">
    <property type="component" value="Unassembled WGS sequence"/>
</dbReference>
<keyword evidence="2" id="KW-1185">Reference proteome</keyword>